<dbReference type="Gene3D" id="3.30.230.10">
    <property type="match status" value="1"/>
</dbReference>
<sequence>MFFGKNEDATDVHDFPCLTLNAAPRVVPLPGILYRLTYEKEVGQNILGYFKKLKNYENNLLLAGVRTKDTDRSSDSKVVNSLTKFCQNYDHPSDDKSLYLTLIPPENGDPCVGCVSKVVGVFTEQKMITISFKTQKRAIVSAPLLNSRNQVFNSTIKIVDDHEGISKLTRGQLKCGPQEFKELFNSINETINSFKTQYKQPTKKVKTSQHLLFLSPLSNTLFFQLNRTGFNKAWSIILGLVSDLENNLEKKSGPESYLEVLKLVDLITAILPISMHQKRAILEATDFTERFQNFLNVLQNFQDIFEVLYTSTEYVQQFFAQASNLDKSRLIANQLKSLKFFIDDVKYQSSFAAGIEKPSNNSKALVPHHSEFDKGPNSKKEEVNEDVDDEEEDDIDFLKKFIHKISRYDVHPDGIKMLKKDFKRFAKMSPQNTEYQVLKNYFDIITDIPFGRYGEREPIDVGKSRSILDKDHYGLQMVKRRLLEYLCILKLQEQLGNFKKRAPILLLVGPPGVGKTSIAKSVAQVLNRKFQRISLGGIHNEAEIRGHRRTYVGSMCGLILNALRKSGCMNPLILLDEVDKVLSTTGSGAGYSSKINGDPGAALLEVLDPEQNNTFMDHYVGFPVDLSQVLFFCTANDLSGISRPLLDRMEVIEIPGYTPEEKIQIGTNFLLPKQITLNGLDSCNCGFQISGKAWESLVLEYTREPGVRSLERQLAAIVRGKVREVVETRKYEEKNITLENKSEVLQPKDLLKYLGFPLHPITKELLRDIKHAEKEGVVNGLSYNSDGTGSVLVFEVIKTDGNDGQDASNAKNGPTIISTGNLGNVLQESINIAKSVVKIMLRKKELLFPPQVVVNLQEFLSSEYHLHVPAGAISKDGPSAGAAITLALLSAALKKPVQPTICMTGEITLRGKILPIGGIKEKLLGARIYGMRKVLVPLANRSDLVEAITDDVAPFANAKVRSELDLIKQKMNIQVYYVDTIHDVVRQAWPDFSGTSSNTWTSQDNNSQRARL</sequence>
<dbReference type="InterPro" id="IPR003111">
    <property type="entry name" value="Lon_prtase_N"/>
</dbReference>
<keyword evidence="7 9" id="KW-0576">Peroxisome</keyword>
<dbReference type="EC" id="3.4.21.-" evidence="9"/>
<dbReference type="GO" id="GO:0005524">
    <property type="term" value="F:ATP binding"/>
    <property type="evidence" value="ECO:0007669"/>
    <property type="project" value="UniProtKB-UniRule"/>
</dbReference>
<protein>
    <recommendedName>
        <fullName evidence="9">Lon protease homolog 2, peroxisomal</fullName>
        <ecNumber evidence="9">3.4.21.-</ecNumber>
    </recommendedName>
</protein>
<comment type="similarity">
    <text evidence="9 10 11">Belongs to the peptidase S16 family.</text>
</comment>
<dbReference type="Gene3D" id="1.10.8.60">
    <property type="match status" value="1"/>
</dbReference>
<comment type="function">
    <text evidence="9">ATP-dependent serine protease that mediates the selective degradation of misfolded and unassembled polypeptides in the peroxisomal matrix. Necessary for type 2 peroxisome targeting signal (PTS2)-containing protein processing and facilitates peroxisome matrix protein import.</text>
</comment>
<feature type="domain" description="Lon proteolytic" evidence="13">
    <location>
        <begin position="772"/>
        <end position="991"/>
    </location>
</feature>
<dbReference type="PROSITE" id="PS51787">
    <property type="entry name" value="LON_N"/>
    <property type="match status" value="1"/>
</dbReference>
<keyword evidence="3 9" id="KW-0547">Nucleotide-binding</keyword>
<dbReference type="SUPFAM" id="SSF52540">
    <property type="entry name" value="P-loop containing nucleoside triphosphate hydrolases"/>
    <property type="match status" value="1"/>
</dbReference>
<feature type="binding site" evidence="9">
    <location>
        <begin position="509"/>
        <end position="516"/>
    </location>
    <ligand>
        <name>ATP</name>
        <dbReference type="ChEBI" id="CHEBI:30616"/>
    </ligand>
</feature>
<dbReference type="EMBL" id="BDGX01000040">
    <property type="protein sequence ID" value="GAV54565.1"/>
    <property type="molecule type" value="Genomic_DNA"/>
</dbReference>
<dbReference type="GO" id="GO:0016887">
    <property type="term" value="F:ATP hydrolysis activity"/>
    <property type="evidence" value="ECO:0007669"/>
    <property type="project" value="UniProtKB-UniRule"/>
</dbReference>
<dbReference type="NCBIfam" id="TIGR00763">
    <property type="entry name" value="lon"/>
    <property type="match status" value="1"/>
</dbReference>
<name>A0A1Q3AG16_ZYGRO</name>
<dbReference type="PRINTS" id="PR00830">
    <property type="entry name" value="ENDOLAPTASE"/>
</dbReference>
<evidence type="ECO:0000256" key="7">
    <source>
        <dbReference type="ARBA" id="ARBA00023140"/>
    </source>
</evidence>
<comment type="caution">
    <text evidence="15">The sequence shown here is derived from an EMBL/GenBank/DDBJ whole genome shotgun (WGS) entry which is preliminary data.</text>
</comment>
<dbReference type="InterPro" id="IPR003593">
    <property type="entry name" value="AAA+_ATPase"/>
</dbReference>
<evidence type="ECO:0000256" key="10">
    <source>
        <dbReference type="PROSITE-ProRule" id="PRU01122"/>
    </source>
</evidence>
<dbReference type="Pfam" id="PF00004">
    <property type="entry name" value="AAA"/>
    <property type="match status" value="1"/>
</dbReference>
<dbReference type="InterPro" id="IPR008268">
    <property type="entry name" value="Peptidase_S16_AS"/>
</dbReference>
<evidence type="ECO:0000259" key="13">
    <source>
        <dbReference type="PROSITE" id="PS51786"/>
    </source>
</evidence>
<proteinExistence type="inferred from homology"/>
<dbReference type="SUPFAM" id="SSF54211">
    <property type="entry name" value="Ribosomal protein S5 domain 2-like"/>
    <property type="match status" value="1"/>
</dbReference>
<dbReference type="InterPro" id="IPR027065">
    <property type="entry name" value="Lon_Prtase"/>
</dbReference>
<dbReference type="InterPro" id="IPR020568">
    <property type="entry name" value="Ribosomal_Su5_D2-typ_SF"/>
</dbReference>
<dbReference type="CDD" id="cd19500">
    <property type="entry name" value="RecA-like_Lon"/>
    <property type="match status" value="1"/>
</dbReference>
<dbReference type="GO" id="GO:0004176">
    <property type="term" value="F:ATP-dependent peptidase activity"/>
    <property type="evidence" value="ECO:0007669"/>
    <property type="project" value="UniProtKB-UniRule"/>
</dbReference>
<feature type="region of interest" description="Disordered" evidence="12">
    <location>
        <begin position="362"/>
        <end position="391"/>
    </location>
</feature>
<feature type="active site" evidence="9 10">
    <location>
        <position position="922"/>
    </location>
</feature>
<evidence type="ECO:0000313" key="15">
    <source>
        <dbReference type="EMBL" id="GAV54565.1"/>
    </source>
</evidence>
<evidence type="ECO:0000256" key="9">
    <source>
        <dbReference type="HAMAP-Rule" id="MF_03121"/>
    </source>
</evidence>
<evidence type="ECO:0000256" key="6">
    <source>
        <dbReference type="ARBA" id="ARBA00022840"/>
    </source>
</evidence>
<gene>
    <name evidence="15" type="ORF">ZYGR_0AN00330</name>
</gene>
<evidence type="ECO:0000256" key="8">
    <source>
        <dbReference type="ARBA" id="ARBA00050665"/>
    </source>
</evidence>
<feature type="domain" description="Lon N-terminal" evidence="14">
    <location>
        <begin position="15"/>
        <end position="302"/>
    </location>
</feature>
<dbReference type="GO" id="GO:0016558">
    <property type="term" value="P:protein import into peroxisome matrix"/>
    <property type="evidence" value="ECO:0007669"/>
    <property type="project" value="UniProtKB-UniRule"/>
</dbReference>
<feature type="active site" evidence="9 10">
    <location>
        <position position="879"/>
    </location>
</feature>
<comment type="catalytic activity">
    <reaction evidence="8">
        <text>Hydrolysis of proteins in presence of ATP.</text>
        <dbReference type="EC" id="3.4.21.53"/>
    </reaction>
</comment>
<dbReference type="GO" id="GO:0005782">
    <property type="term" value="C:peroxisomal matrix"/>
    <property type="evidence" value="ECO:0007669"/>
    <property type="project" value="UniProtKB-SubCell"/>
</dbReference>
<comment type="subcellular location">
    <subcellularLocation>
        <location evidence="1 9">Peroxisome matrix</location>
    </subcellularLocation>
</comment>
<evidence type="ECO:0000256" key="11">
    <source>
        <dbReference type="RuleBase" id="RU000591"/>
    </source>
</evidence>
<dbReference type="Pfam" id="PF05362">
    <property type="entry name" value="Lon_C"/>
    <property type="match status" value="1"/>
</dbReference>
<organism evidence="15 16">
    <name type="scientific">Zygosaccharomyces rouxii</name>
    <dbReference type="NCBI Taxonomy" id="4956"/>
    <lineage>
        <taxon>Eukaryota</taxon>
        <taxon>Fungi</taxon>
        <taxon>Dikarya</taxon>
        <taxon>Ascomycota</taxon>
        <taxon>Saccharomycotina</taxon>
        <taxon>Saccharomycetes</taxon>
        <taxon>Saccharomycetales</taxon>
        <taxon>Saccharomycetaceae</taxon>
        <taxon>Zygosaccharomyces</taxon>
    </lineage>
</organism>
<dbReference type="GO" id="GO:0016485">
    <property type="term" value="P:protein processing"/>
    <property type="evidence" value="ECO:0007669"/>
    <property type="project" value="UniProtKB-UniRule"/>
</dbReference>
<dbReference type="PANTHER" id="PTHR10046">
    <property type="entry name" value="ATP DEPENDENT LON PROTEASE FAMILY MEMBER"/>
    <property type="match status" value="1"/>
</dbReference>
<feature type="compositionally biased region" description="Basic and acidic residues" evidence="12">
    <location>
        <begin position="368"/>
        <end position="382"/>
    </location>
</feature>
<keyword evidence="6 9" id="KW-0067">ATP-binding</keyword>
<evidence type="ECO:0000256" key="4">
    <source>
        <dbReference type="ARBA" id="ARBA00022801"/>
    </source>
</evidence>
<evidence type="ECO:0000256" key="3">
    <source>
        <dbReference type="ARBA" id="ARBA00022741"/>
    </source>
</evidence>
<dbReference type="FunFam" id="3.40.50.300:FF:000021">
    <property type="entry name" value="Lon protease homolog"/>
    <property type="match status" value="1"/>
</dbReference>
<dbReference type="InterPro" id="IPR004815">
    <property type="entry name" value="Lon_bac/euk-typ"/>
</dbReference>
<evidence type="ECO:0000313" key="16">
    <source>
        <dbReference type="Proteomes" id="UP000187013"/>
    </source>
</evidence>
<dbReference type="AlphaFoldDB" id="A0A1Q3AG16"/>
<keyword evidence="4 9" id="KW-0378">Hydrolase</keyword>
<feature type="short sequence motif" description="Microbody targeting signal" evidence="9">
    <location>
        <begin position="1010"/>
        <end position="1012"/>
    </location>
</feature>
<reference evidence="15 16" key="1">
    <citation type="submission" date="2016-08" db="EMBL/GenBank/DDBJ databases">
        <title>Draft genome sequence of allopolyploid Zygosaccharomyces rouxii.</title>
        <authorList>
            <person name="Watanabe J."/>
            <person name="Uehara K."/>
            <person name="Mogi Y."/>
            <person name="Tsukioka Y."/>
        </authorList>
    </citation>
    <scope>NUCLEOTIDE SEQUENCE [LARGE SCALE GENOMIC DNA]</scope>
    <source>
        <strain evidence="15 16">NBRC 110957</strain>
    </source>
</reference>
<dbReference type="GO" id="GO:0004252">
    <property type="term" value="F:serine-type endopeptidase activity"/>
    <property type="evidence" value="ECO:0007669"/>
    <property type="project" value="UniProtKB-UniRule"/>
</dbReference>
<dbReference type="Proteomes" id="UP000187013">
    <property type="component" value="Unassembled WGS sequence"/>
</dbReference>
<dbReference type="InterPro" id="IPR054594">
    <property type="entry name" value="Lon_lid"/>
</dbReference>
<dbReference type="Gene3D" id="1.20.58.1480">
    <property type="match status" value="1"/>
</dbReference>
<dbReference type="Pfam" id="PF22667">
    <property type="entry name" value="Lon_lid"/>
    <property type="match status" value="1"/>
</dbReference>
<keyword evidence="5 9" id="KW-0720">Serine protease</keyword>
<dbReference type="SMART" id="SM00382">
    <property type="entry name" value="AAA"/>
    <property type="match status" value="1"/>
</dbReference>
<dbReference type="PROSITE" id="PS01046">
    <property type="entry name" value="LON_SER"/>
    <property type="match status" value="1"/>
</dbReference>
<accession>A0A1Q3AG16</accession>
<evidence type="ECO:0000256" key="2">
    <source>
        <dbReference type="ARBA" id="ARBA00022670"/>
    </source>
</evidence>
<evidence type="ECO:0000256" key="12">
    <source>
        <dbReference type="SAM" id="MobiDB-lite"/>
    </source>
</evidence>
<dbReference type="PROSITE" id="PS51786">
    <property type="entry name" value="LON_PROTEOLYTIC"/>
    <property type="match status" value="1"/>
</dbReference>
<keyword evidence="2 9" id="KW-0645">Protease</keyword>
<dbReference type="InterPro" id="IPR027417">
    <property type="entry name" value="P-loop_NTPase"/>
</dbReference>
<evidence type="ECO:0000256" key="1">
    <source>
        <dbReference type="ARBA" id="ARBA00004253"/>
    </source>
</evidence>
<dbReference type="InterPro" id="IPR027501">
    <property type="entry name" value="Lonp2_euk"/>
</dbReference>
<dbReference type="GO" id="GO:0006515">
    <property type="term" value="P:protein quality control for misfolded or incompletely synthesized proteins"/>
    <property type="evidence" value="ECO:0007669"/>
    <property type="project" value="UniProtKB-UniRule"/>
</dbReference>
<dbReference type="InterPro" id="IPR003959">
    <property type="entry name" value="ATPase_AAA_core"/>
</dbReference>
<dbReference type="InterPro" id="IPR014721">
    <property type="entry name" value="Ribsml_uS5_D2-typ_fold_subgr"/>
</dbReference>
<dbReference type="Gene3D" id="3.40.50.300">
    <property type="entry name" value="P-loop containing nucleotide triphosphate hydrolases"/>
    <property type="match status" value="1"/>
</dbReference>
<dbReference type="OrthoDB" id="2411602at2759"/>
<dbReference type="HAMAP" id="MF_03121">
    <property type="entry name" value="lonp2_euk"/>
    <property type="match status" value="1"/>
</dbReference>
<evidence type="ECO:0000259" key="14">
    <source>
        <dbReference type="PROSITE" id="PS51787"/>
    </source>
</evidence>
<dbReference type="Pfam" id="PF02190">
    <property type="entry name" value="LON_substr_bdg"/>
    <property type="match status" value="1"/>
</dbReference>
<dbReference type="InterPro" id="IPR008269">
    <property type="entry name" value="Lon_proteolytic"/>
</dbReference>
<evidence type="ECO:0000256" key="5">
    <source>
        <dbReference type="ARBA" id="ARBA00022825"/>
    </source>
</evidence>